<comment type="caution">
    <text evidence="1">The sequence shown here is derived from an EMBL/GenBank/DDBJ whole genome shotgun (WGS) entry which is preliminary data.</text>
</comment>
<accession>A0A4C1UZY3</accession>
<dbReference type="AlphaFoldDB" id="A0A4C1UZY3"/>
<name>A0A4C1UZY3_EUMVA</name>
<evidence type="ECO:0000313" key="2">
    <source>
        <dbReference type="Proteomes" id="UP000299102"/>
    </source>
</evidence>
<protein>
    <submittedName>
        <fullName evidence="1">Uncharacterized protein</fullName>
    </submittedName>
</protein>
<dbReference type="Proteomes" id="UP000299102">
    <property type="component" value="Unassembled WGS sequence"/>
</dbReference>
<reference evidence="1 2" key="1">
    <citation type="journal article" date="2019" name="Commun. Biol.">
        <title>The bagworm genome reveals a unique fibroin gene that provides high tensile strength.</title>
        <authorList>
            <person name="Kono N."/>
            <person name="Nakamura H."/>
            <person name="Ohtoshi R."/>
            <person name="Tomita M."/>
            <person name="Numata K."/>
            <person name="Arakawa K."/>
        </authorList>
    </citation>
    <scope>NUCLEOTIDE SEQUENCE [LARGE SCALE GENOMIC DNA]</scope>
</reference>
<sequence>MVTVLYMTISRAAAMLFSDIDPEPYRNGHRYLAPVNDYRQRSTYHREGRRCICHVIGTLKDYRVSPSSAEQCDKYKIINSFTPAGGSCALHTNLAVWELGMEDKELEVELFKVCSKINILCKLLQAPTGGRIDIVSLSVERVVEIACVELKRFIMLTNNVCHVGCSSIMTKTVRVRCMYKPNPWVARSCVIVGDPYIAPLKKNL</sequence>
<organism evidence="1 2">
    <name type="scientific">Eumeta variegata</name>
    <name type="common">Bagworm moth</name>
    <name type="synonym">Eumeta japonica</name>
    <dbReference type="NCBI Taxonomy" id="151549"/>
    <lineage>
        <taxon>Eukaryota</taxon>
        <taxon>Metazoa</taxon>
        <taxon>Ecdysozoa</taxon>
        <taxon>Arthropoda</taxon>
        <taxon>Hexapoda</taxon>
        <taxon>Insecta</taxon>
        <taxon>Pterygota</taxon>
        <taxon>Neoptera</taxon>
        <taxon>Endopterygota</taxon>
        <taxon>Lepidoptera</taxon>
        <taxon>Glossata</taxon>
        <taxon>Ditrysia</taxon>
        <taxon>Tineoidea</taxon>
        <taxon>Psychidae</taxon>
        <taxon>Oiketicinae</taxon>
        <taxon>Eumeta</taxon>
    </lineage>
</organism>
<evidence type="ECO:0000313" key="1">
    <source>
        <dbReference type="EMBL" id="GBP31512.1"/>
    </source>
</evidence>
<keyword evidence="2" id="KW-1185">Reference proteome</keyword>
<dbReference type="EMBL" id="BGZK01000247">
    <property type="protein sequence ID" value="GBP31512.1"/>
    <property type="molecule type" value="Genomic_DNA"/>
</dbReference>
<dbReference type="OrthoDB" id="414730at2759"/>
<proteinExistence type="predicted"/>
<gene>
    <name evidence="1" type="ORF">EVAR_84624_1</name>
</gene>